<keyword evidence="1" id="KW-1133">Transmembrane helix</keyword>
<evidence type="ECO:0000313" key="3">
    <source>
        <dbReference type="Proteomes" id="UP001229421"/>
    </source>
</evidence>
<keyword evidence="3" id="KW-1185">Reference proteome</keyword>
<evidence type="ECO:0000256" key="1">
    <source>
        <dbReference type="SAM" id="Phobius"/>
    </source>
</evidence>
<gene>
    <name evidence="2" type="ORF">QVD17_01995</name>
</gene>
<evidence type="ECO:0000313" key="2">
    <source>
        <dbReference type="EMBL" id="KAK1436217.1"/>
    </source>
</evidence>
<dbReference type="Proteomes" id="UP001229421">
    <property type="component" value="Unassembled WGS sequence"/>
</dbReference>
<keyword evidence="1" id="KW-0812">Transmembrane</keyword>
<reference evidence="2" key="1">
    <citation type="journal article" date="2023" name="bioRxiv">
        <title>Improved chromosome-level genome assembly for marigold (Tagetes erecta).</title>
        <authorList>
            <person name="Jiang F."/>
            <person name="Yuan L."/>
            <person name="Wang S."/>
            <person name="Wang H."/>
            <person name="Xu D."/>
            <person name="Wang A."/>
            <person name="Fan W."/>
        </authorList>
    </citation>
    <scope>NUCLEOTIDE SEQUENCE</scope>
    <source>
        <strain evidence="2">WSJ</strain>
        <tissue evidence="2">Leaf</tissue>
    </source>
</reference>
<dbReference type="EMBL" id="JAUHHV010000001">
    <property type="protein sequence ID" value="KAK1436217.1"/>
    <property type="molecule type" value="Genomic_DNA"/>
</dbReference>
<keyword evidence="1" id="KW-0472">Membrane</keyword>
<dbReference type="AlphaFoldDB" id="A0AAD8P8M5"/>
<feature type="transmembrane region" description="Helical" evidence="1">
    <location>
        <begin position="14"/>
        <end position="36"/>
    </location>
</feature>
<name>A0AAD8P8M5_TARER</name>
<protein>
    <submittedName>
        <fullName evidence="2">Uncharacterized protein</fullName>
    </submittedName>
</protein>
<proteinExistence type="predicted"/>
<accession>A0AAD8P8M5</accession>
<organism evidence="2 3">
    <name type="scientific">Tagetes erecta</name>
    <name type="common">African marigold</name>
    <dbReference type="NCBI Taxonomy" id="13708"/>
    <lineage>
        <taxon>Eukaryota</taxon>
        <taxon>Viridiplantae</taxon>
        <taxon>Streptophyta</taxon>
        <taxon>Embryophyta</taxon>
        <taxon>Tracheophyta</taxon>
        <taxon>Spermatophyta</taxon>
        <taxon>Magnoliopsida</taxon>
        <taxon>eudicotyledons</taxon>
        <taxon>Gunneridae</taxon>
        <taxon>Pentapetalae</taxon>
        <taxon>asterids</taxon>
        <taxon>campanulids</taxon>
        <taxon>Asterales</taxon>
        <taxon>Asteraceae</taxon>
        <taxon>Asteroideae</taxon>
        <taxon>Heliantheae alliance</taxon>
        <taxon>Tageteae</taxon>
        <taxon>Tagetes</taxon>
    </lineage>
</organism>
<sequence>MGFLTLVPPGQKSWLRHFTLPLILFYMLCSTICIYTQTHTHKSLSKNDCTYTETEERERERDKVVYFVDLLNSSSVNHQAHS</sequence>
<comment type="caution">
    <text evidence="2">The sequence shown here is derived from an EMBL/GenBank/DDBJ whole genome shotgun (WGS) entry which is preliminary data.</text>
</comment>